<accession>A0A1I1ZWM2</accession>
<organism evidence="2 3">
    <name type="scientific">Blastococcus tunisiensis</name>
    <dbReference type="NCBI Taxonomy" id="1798228"/>
    <lineage>
        <taxon>Bacteria</taxon>
        <taxon>Bacillati</taxon>
        <taxon>Actinomycetota</taxon>
        <taxon>Actinomycetes</taxon>
        <taxon>Geodermatophilales</taxon>
        <taxon>Geodermatophilaceae</taxon>
        <taxon>Blastococcus</taxon>
    </lineage>
</organism>
<sequence length="135" mass="13743">MTAPDPVRAGRALAGAAAGVLVLEGLAVLFVPRGIAQTGEGLTGGRLTYLLVLAVVLVLAAGIQRRPRGVLVGTALQVPLLLTGLLDGVMWFVAGAFVLIWLYLLQVRKELLGSPFGPVGVAVRGDDGGAPGPTP</sequence>
<dbReference type="Proteomes" id="UP000198589">
    <property type="component" value="Unassembled WGS sequence"/>
</dbReference>
<dbReference type="STRING" id="1798228.SAMN05216574_103166"/>
<keyword evidence="3" id="KW-1185">Reference proteome</keyword>
<reference evidence="3" key="1">
    <citation type="submission" date="2016-10" db="EMBL/GenBank/DDBJ databases">
        <authorList>
            <person name="Varghese N."/>
            <person name="Submissions S."/>
        </authorList>
    </citation>
    <scope>NUCLEOTIDE SEQUENCE [LARGE SCALE GENOMIC DNA]</scope>
    <source>
        <strain evidence="3">DSM 46838</strain>
    </source>
</reference>
<proteinExistence type="predicted"/>
<protein>
    <recommendedName>
        <fullName evidence="4">DUF4233 domain-containing protein</fullName>
    </recommendedName>
</protein>
<evidence type="ECO:0000313" key="3">
    <source>
        <dbReference type="Proteomes" id="UP000198589"/>
    </source>
</evidence>
<keyword evidence="1" id="KW-0472">Membrane</keyword>
<keyword evidence="1" id="KW-0812">Transmembrane</keyword>
<evidence type="ECO:0000256" key="1">
    <source>
        <dbReference type="SAM" id="Phobius"/>
    </source>
</evidence>
<dbReference type="InterPro" id="IPR025327">
    <property type="entry name" value="DUF4233"/>
</dbReference>
<feature type="transmembrane region" description="Helical" evidence="1">
    <location>
        <begin position="47"/>
        <end position="64"/>
    </location>
</feature>
<gene>
    <name evidence="2" type="ORF">SAMN05216574_103166</name>
</gene>
<dbReference type="EMBL" id="FOND01000003">
    <property type="protein sequence ID" value="SFE36184.1"/>
    <property type="molecule type" value="Genomic_DNA"/>
</dbReference>
<dbReference type="Pfam" id="PF14017">
    <property type="entry name" value="DUF4233"/>
    <property type="match status" value="1"/>
</dbReference>
<dbReference type="AlphaFoldDB" id="A0A1I1ZWM2"/>
<dbReference type="OrthoDB" id="5187518at2"/>
<name>A0A1I1ZWM2_9ACTN</name>
<evidence type="ECO:0008006" key="4">
    <source>
        <dbReference type="Google" id="ProtNLM"/>
    </source>
</evidence>
<feature type="transmembrane region" description="Helical" evidence="1">
    <location>
        <begin position="84"/>
        <end position="105"/>
    </location>
</feature>
<evidence type="ECO:0000313" key="2">
    <source>
        <dbReference type="EMBL" id="SFE36184.1"/>
    </source>
</evidence>
<dbReference type="RefSeq" id="WP_092195721.1">
    <property type="nucleotide sequence ID" value="NZ_FOND01000003.1"/>
</dbReference>
<feature type="transmembrane region" description="Helical" evidence="1">
    <location>
        <begin position="12"/>
        <end position="35"/>
    </location>
</feature>
<keyword evidence="1" id="KW-1133">Transmembrane helix</keyword>